<keyword evidence="2" id="KW-1003">Cell membrane</keyword>
<feature type="transmembrane region" description="Helical" evidence="6">
    <location>
        <begin position="174"/>
        <end position="193"/>
    </location>
</feature>
<evidence type="ECO:0000256" key="5">
    <source>
        <dbReference type="ARBA" id="ARBA00023136"/>
    </source>
</evidence>
<evidence type="ECO:0000256" key="3">
    <source>
        <dbReference type="ARBA" id="ARBA00022692"/>
    </source>
</evidence>
<keyword evidence="5 6" id="KW-0472">Membrane</keyword>
<feature type="transmembrane region" description="Helical" evidence="6">
    <location>
        <begin position="80"/>
        <end position="103"/>
    </location>
</feature>
<evidence type="ECO:0000313" key="7">
    <source>
        <dbReference type="EMBL" id="WDD99478.1"/>
    </source>
</evidence>
<feature type="transmembrane region" description="Helical" evidence="6">
    <location>
        <begin position="328"/>
        <end position="351"/>
    </location>
</feature>
<gene>
    <name evidence="7" type="ORF">SG35_002005</name>
</gene>
<feature type="transmembrane region" description="Helical" evidence="6">
    <location>
        <begin position="388"/>
        <end position="410"/>
    </location>
</feature>
<dbReference type="AlphaFoldDB" id="A0AAE9YS74"/>
<evidence type="ECO:0000256" key="4">
    <source>
        <dbReference type="ARBA" id="ARBA00022989"/>
    </source>
</evidence>
<dbReference type="PANTHER" id="PTHR30250">
    <property type="entry name" value="PST FAMILY PREDICTED COLANIC ACID TRANSPORTER"/>
    <property type="match status" value="1"/>
</dbReference>
<feature type="transmembrane region" description="Helical" evidence="6">
    <location>
        <begin position="214"/>
        <end position="235"/>
    </location>
</feature>
<keyword evidence="8" id="KW-1185">Reference proteome</keyword>
<feature type="transmembrane region" description="Helical" evidence="6">
    <location>
        <begin position="446"/>
        <end position="467"/>
    </location>
</feature>
<protein>
    <submittedName>
        <fullName evidence="7">Oligosaccharide flippase family protein</fullName>
    </submittedName>
</protein>
<comment type="subcellular location">
    <subcellularLocation>
        <location evidence="1">Cell membrane</location>
        <topology evidence="1">Multi-pass membrane protein</topology>
    </subcellularLocation>
</comment>
<dbReference type="InterPro" id="IPR002797">
    <property type="entry name" value="Polysacc_synth"/>
</dbReference>
<feature type="transmembrane region" description="Helical" evidence="6">
    <location>
        <begin position="12"/>
        <end position="30"/>
    </location>
</feature>
<reference evidence="7 8" key="2">
    <citation type="journal article" date="2022" name="Mar. Drugs">
        <title>Bioassay-Guided Fractionation Leads to the Detection of Cholic Acid Generated by the Rare Thalassomonas sp.</title>
        <authorList>
            <person name="Pheiffer F."/>
            <person name="Schneider Y.K."/>
            <person name="Hansen E.H."/>
            <person name="Andersen J.H."/>
            <person name="Isaksson J."/>
            <person name="Busche T."/>
            <person name="R C."/>
            <person name="Kalinowski J."/>
            <person name="Zyl L.V."/>
            <person name="Trindade M."/>
        </authorList>
    </citation>
    <scope>NUCLEOTIDE SEQUENCE [LARGE SCALE GENOMIC DNA]</scope>
    <source>
        <strain evidence="7 8">A5K-106</strain>
    </source>
</reference>
<feature type="transmembrane region" description="Helical" evidence="6">
    <location>
        <begin position="363"/>
        <end position="382"/>
    </location>
</feature>
<dbReference type="RefSeq" id="WP_044834107.1">
    <property type="nucleotide sequence ID" value="NZ_CP059735.1"/>
</dbReference>
<feature type="transmembrane region" description="Helical" evidence="6">
    <location>
        <begin position="297"/>
        <end position="316"/>
    </location>
</feature>
<evidence type="ECO:0000256" key="1">
    <source>
        <dbReference type="ARBA" id="ARBA00004651"/>
    </source>
</evidence>
<dbReference type="InterPro" id="IPR050833">
    <property type="entry name" value="Poly_Biosynth_Transport"/>
</dbReference>
<dbReference type="KEGG" id="tact:SG35_002005"/>
<dbReference type="Proteomes" id="UP000032568">
    <property type="component" value="Chromosome"/>
</dbReference>
<reference evidence="7 8" key="1">
    <citation type="journal article" date="2015" name="Genome Announc.">
        <title>Draft Genome Sequences of Marine Isolates of Thalassomonas viridans and Thalassomonas actiniarum.</title>
        <authorList>
            <person name="Olonade I."/>
            <person name="van Zyl L.J."/>
            <person name="Trindade M."/>
        </authorList>
    </citation>
    <scope>NUCLEOTIDE SEQUENCE [LARGE SCALE GENOMIC DNA]</scope>
    <source>
        <strain evidence="7 8">A5K-106</strain>
    </source>
</reference>
<feature type="transmembrane region" description="Helical" evidence="6">
    <location>
        <begin position="115"/>
        <end position="138"/>
    </location>
</feature>
<feature type="transmembrane region" description="Helical" evidence="6">
    <location>
        <begin position="422"/>
        <end position="440"/>
    </location>
</feature>
<keyword evidence="4 6" id="KW-1133">Transmembrane helix</keyword>
<feature type="transmembrane region" description="Helical" evidence="6">
    <location>
        <begin position="255"/>
        <end position="276"/>
    </location>
</feature>
<evidence type="ECO:0000256" key="2">
    <source>
        <dbReference type="ARBA" id="ARBA00022475"/>
    </source>
</evidence>
<dbReference type="PANTHER" id="PTHR30250:SF11">
    <property type="entry name" value="O-ANTIGEN TRANSPORTER-RELATED"/>
    <property type="match status" value="1"/>
</dbReference>
<proteinExistence type="predicted"/>
<evidence type="ECO:0000256" key="6">
    <source>
        <dbReference type="SAM" id="Phobius"/>
    </source>
</evidence>
<keyword evidence="3 6" id="KW-0812">Transmembrane</keyword>
<name>A0AAE9YS74_9GAMM</name>
<dbReference type="GO" id="GO:0005886">
    <property type="term" value="C:plasma membrane"/>
    <property type="evidence" value="ECO:0007669"/>
    <property type="project" value="UniProtKB-SubCell"/>
</dbReference>
<dbReference type="Pfam" id="PF01943">
    <property type="entry name" value="Polysacc_synt"/>
    <property type="match status" value="1"/>
</dbReference>
<feature type="transmembrane region" description="Helical" evidence="6">
    <location>
        <begin position="150"/>
        <end position="168"/>
    </location>
</feature>
<organism evidence="7 8">
    <name type="scientific">Thalassomonas actiniarum</name>
    <dbReference type="NCBI Taxonomy" id="485447"/>
    <lineage>
        <taxon>Bacteria</taxon>
        <taxon>Pseudomonadati</taxon>
        <taxon>Pseudomonadota</taxon>
        <taxon>Gammaproteobacteria</taxon>
        <taxon>Alteromonadales</taxon>
        <taxon>Colwelliaceae</taxon>
        <taxon>Thalassomonas</taxon>
    </lineage>
</organism>
<evidence type="ECO:0000313" key="8">
    <source>
        <dbReference type="Proteomes" id="UP000032568"/>
    </source>
</evidence>
<feature type="transmembrane region" description="Helical" evidence="6">
    <location>
        <begin position="42"/>
        <end position="60"/>
    </location>
</feature>
<dbReference type="EMBL" id="CP059735">
    <property type="protein sequence ID" value="WDD99478.1"/>
    <property type="molecule type" value="Genomic_DNA"/>
</dbReference>
<sequence length="493" mass="55075">MSNQLIKHSMIYSLFQLFMIFAGLISFPVLTKSLSTEEYGTLGLITVSLSMLASFGKLGIQHGIIRYREDYEKTTFISNITYLALLGPLALCLTFMALSLLLYQLDYIPSNHIDTVLIVIFLAFGEQIRNFIVNYFISEQESPLVAKIRIISKVITMTFTLSTVVVILASAKGFIYGFLVAEIIVLSLTLIIAQKHKLFTGISLSKVSSKIYKPLLLFSIPLLGLEMVSMLHAFIDRYLIKYFMEARYLGYYSAYYNMATMLAALIIGGLTTAIVPAYLKTWNEHGREATEALLNRIFNGLLLIYPIIIISLWVVSKELFALLTTDEYIAYAYLLPLIAMGVLVQSAMPLFSAGLKIKKASMTMFYSVIFSAVLNLILNLVFIPLYGLTAAAITTTISYACIAASFAYFGSSTLTIRVNFYIFLRSCLYAGVFLLLSPYIQHDINVIQLGLKVGAGVVYFCLVFVLFEKPLTLFLFNSLLKRNPGAKQAVKPL</sequence>
<accession>A0AAE9YS74</accession>